<feature type="domain" description="EamA" evidence="9">
    <location>
        <begin position="179"/>
        <end position="313"/>
    </location>
</feature>
<comment type="similarity">
    <text evidence="2">Belongs to the EamA transporter family.</text>
</comment>
<dbReference type="PANTHER" id="PTHR42920:SF5">
    <property type="entry name" value="EAMA DOMAIN-CONTAINING PROTEIN"/>
    <property type="match status" value="1"/>
</dbReference>
<dbReference type="InterPro" id="IPR037185">
    <property type="entry name" value="EmrE-like"/>
</dbReference>
<keyword evidence="4 8" id="KW-0812">Transmembrane</keyword>
<feature type="transmembrane region" description="Helical" evidence="8">
    <location>
        <begin position="94"/>
        <end position="112"/>
    </location>
</feature>
<evidence type="ECO:0000256" key="8">
    <source>
        <dbReference type="SAM" id="Phobius"/>
    </source>
</evidence>
<keyword evidence="5 8" id="KW-1133">Transmembrane helix</keyword>
<feature type="transmembrane region" description="Helical" evidence="8">
    <location>
        <begin position="151"/>
        <end position="170"/>
    </location>
</feature>
<feature type="transmembrane region" description="Helical" evidence="8">
    <location>
        <begin position="124"/>
        <end position="142"/>
    </location>
</feature>
<dbReference type="GeneID" id="42865275"/>
<evidence type="ECO:0000256" key="3">
    <source>
        <dbReference type="ARBA" id="ARBA00022475"/>
    </source>
</evidence>
<dbReference type="PANTHER" id="PTHR42920">
    <property type="entry name" value="OS03G0707200 PROTEIN-RELATED"/>
    <property type="match status" value="1"/>
</dbReference>
<dbReference type="InterPro" id="IPR051258">
    <property type="entry name" value="Diverse_Substrate_Transporter"/>
</dbReference>
<feature type="transmembrane region" description="Helical" evidence="8">
    <location>
        <begin position="298"/>
        <end position="316"/>
    </location>
</feature>
<feature type="transmembrane region" description="Helical" evidence="8">
    <location>
        <begin position="34"/>
        <end position="52"/>
    </location>
</feature>
<proteinExistence type="inferred from homology"/>
<keyword evidence="3" id="KW-1003">Cell membrane</keyword>
<evidence type="ECO:0000256" key="1">
    <source>
        <dbReference type="ARBA" id="ARBA00004651"/>
    </source>
</evidence>
<feature type="region of interest" description="Disordered" evidence="7">
    <location>
        <begin position="1"/>
        <end position="25"/>
    </location>
</feature>
<evidence type="ECO:0000256" key="7">
    <source>
        <dbReference type="SAM" id="MobiDB-lite"/>
    </source>
</evidence>
<reference evidence="10" key="1">
    <citation type="submission" date="2009-04" db="EMBL/GenBank/DDBJ databases">
        <authorList>
            <person name="Weinstock G."/>
            <person name="Sodergren E."/>
            <person name="Clifton S."/>
            <person name="Fulton L."/>
            <person name="Fulton B."/>
            <person name="Courtney L."/>
            <person name="Fronick C."/>
            <person name="Harrison M."/>
            <person name="Strong C."/>
            <person name="Farmer C."/>
            <person name="Delahaunty K."/>
            <person name="Markovic C."/>
            <person name="Hall O."/>
            <person name="Minx P."/>
            <person name="Tomlinson C."/>
            <person name="Mitreva M."/>
            <person name="Nelson J."/>
            <person name="Hou S."/>
            <person name="Wollam A."/>
            <person name="Pepin K.H."/>
            <person name="Johnson M."/>
            <person name="Bhonagiri V."/>
            <person name="Nash W.E."/>
            <person name="Warren W."/>
            <person name="Chinwalla A."/>
            <person name="Mardis E.R."/>
            <person name="Wilson R.K."/>
        </authorList>
    </citation>
    <scope>NUCLEOTIDE SEQUENCE [LARGE SCALE GENOMIC DNA]</scope>
    <source>
        <strain evidence="10">DSM 20098</strain>
    </source>
</reference>
<dbReference type="KEGG" id="bang:BBAG_0936"/>
<feature type="transmembrane region" description="Helical" evidence="8">
    <location>
        <begin position="241"/>
        <end position="263"/>
    </location>
</feature>
<evidence type="ECO:0000256" key="4">
    <source>
        <dbReference type="ARBA" id="ARBA00022692"/>
    </source>
</evidence>
<evidence type="ECO:0000256" key="6">
    <source>
        <dbReference type="ARBA" id="ARBA00023136"/>
    </source>
</evidence>
<dbReference type="HOGENOM" id="CLU_033863_21_3_11"/>
<feature type="transmembrane region" description="Helical" evidence="8">
    <location>
        <begin position="275"/>
        <end position="292"/>
    </location>
</feature>
<feature type="transmembrane region" description="Helical" evidence="8">
    <location>
        <begin position="208"/>
        <end position="229"/>
    </location>
</feature>
<sequence length="325" mass="35320">MEQMGEALRQTQGDGDVRSRDDSTHEGISVSRTIARLMMLVNAAVWGSGYTMLKHVQGVMTTQWMMFFRMAASVILMALVFLPHLRKIGLKRYIVPGLMLALTYWMGFLLQLKGLETTSPGRNSFFTDTYCVMVPFVIWALTHKRPNMQHIAAALVCAFGIGLVSLSGTSGSDLIGMSSGDVLTIIGALFYAINLVVVGMMGRKFDAVALMLAEFAWCAVFFGVGAALFDGSPSASWLRLDVVLCLAYLVIGSTIIAQIFQTIAVQNLPTTEGSVILSTECIFAMVIAVIFTGERLTVPSVCGFAVIFGAILLSEVQFPARRKAK</sequence>
<dbReference type="Pfam" id="PF00892">
    <property type="entry name" value="EamA"/>
    <property type="match status" value="2"/>
</dbReference>
<feature type="domain" description="EamA" evidence="9">
    <location>
        <begin position="36"/>
        <end position="165"/>
    </location>
</feature>
<evidence type="ECO:0000256" key="5">
    <source>
        <dbReference type="ARBA" id="ARBA00022989"/>
    </source>
</evidence>
<dbReference type="RefSeq" id="WP_003826599.1">
    <property type="nucleotide sequence ID" value="NZ_AP012322.1"/>
</dbReference>
<dbReference type="SUPFAM" id="SSF103481">
    <property type="entry name" value="Multidrug resistance efflux transporter EmrE"/>
    <property type="match status" value="2"/>
</dbReference>
<dbReference type="EMBL" id="ABYS02000004">
    <property type="protein sequence ID" value="EEP21672.1"/>
    <property type="molecule type" value="Genomic_DNA"/>
</dbReference>
<evidence type="ECO:0000256" key="2">
    <source>
        <dbReference type="ARBA" id="ARBA00007362"/>
    </source>
</evidence>
<dbReference type="eggNOG" id="COG0697">
    <property type="taxonomic scope" value="Bacteria"/>
</dbReference>
<name>C4FFE1_9BIFI</name>
<organism evidence="10 11">
    <name type="scientific">Bifidobacterium angulatum DSM 20098 = JCM 7096</name>
    <dbReference type="NCBI Taxonomy" id="518635"/>
    <lineage>
        <taxon>Bacteria</taxon>
        <taxon>Bacillati</taxon>
        <taxon>Actinomycetota</taxon>
        <taxon>Actinomycetes</taxon>
        <taxon>Bifidobacteriales</taxon>
        <taxon>Bifidobacteriaceae</taxon>
        <taxon>Bifidobacterium</taxon>
    </lineage>
</organism>
<keyword evidence="6 8" id="KW-0472">Membrane</keyword>
<dbReference type="PATRIC" id="fig|518635.17.peg.966"/>
<evidence type="ECO:0000313" key="11">
    <source>
        <dbReference type="Proteomes" id="UP000006408"/>
    </source>
</evidence>
<comment type="subcellular location">
    <subcellularLocation>
        <location evidence="1">Cell membrane</location>
        <topology evidence="1">Multi-pass membrane protein</topology>
    </subcellularLocation>
</comment>
<evidence type="ECO:0000259" key="9">
    <source>
        <dbReference type="Pfam" id="PF00892"/>
    </source>
</evidence>
<dbReference type="GO" id="GO:0005886">
    <property type="term" value="C:plasma membrane"/>
    <property type="evidence" value="ECO:0007669"/>
    <property type="project" value="UniProtKB-SubCell"/>
</dbReference>
<comment type="caution">
    <text evidence="10">The sequence shown here is derived from an EMBL/GenBank/DDBJ whole genome shotgun (WGS) entry which is preliminary data.</text>
</comment>
<feature type="compositionally biased region" description="Basic and acidic residues" evidence="7">
    <location>
        <begin position="15"/>
        <end position="25"/>
    </location>
</feature>
<gene>
    <name evidence="10" type="ORF">BIFANG_03041</name>
</gene>
<feature type="transmembrane region" description="Helical" evidence="8">
    <location>
        <begin position="182"/>
        <end position="201"/>
    </location>
</feature>
<dbReference type="Proteomes" id="UP000006408">
    <property type="component" value="Unassembled WGS sequence"/>
</dbReference>
<protein>
    <submittedName>
        <fullName evidence="10">Membrane protein</fullName>
    </submittedName>
</protein>
<dbReference type="AlphaFoldDB" id="C4FFE1"/>
<feature type="transmembrane region" description="Helical" evidence="8">
    <location>
        <begin position="64"/>
        <end position="82"/>
    </location>
</feature>
<keyword evidence="11" id="KW-1185">Reference proteome</keyword>
<accession>C4FFE1</accession>
<dbReference type="STRING" id="1683.Bang102_006935"/>
<dbReference type="InterPro" id="IPR000620">
    <property type="entry name" value="EamA_dom"/>
</dbReference>
<evidence type="ECO:0000313" key="10">
    <source>
        <dbReference type="EMBL" id="EEP21672.1"/>
    </source>
</evidence>